<evidence type="ECO:0000256" key="1">
    <source>
        <dbReference type="ARBA" id="ARBA00004141"/>
    </source>
</evidence>
<feature type="transmembrane region" description="Helical" evidence="6">
    <location>
        <begin position="141"/>
        <end position="168"/>
    </location>
</feature>
<gene>
    <name evidence="7" type="ORF">QSP1433_LOCUS9023</name>
</gene>
<reference evidence="7" key="1">
    <citation type="submission" date="2021-01" db="EMBL/GenBank/DDBJ databases">
        <authorList>
            <person name="Corre E."/>
            <person name="Pelletier E."/>
            <person name="Niang G."/>
            <person name="Scheremetjew M."/>
            <person name="Finn R."/>
            <person name="Kale V."/>
            <person name="Holt S."/>
            <person name="Cochrane G."/>
            <person name="Meng A."/>
            <person name="Brown T."/>
            <person name="Cohen L."/>
        </authorList>
    </citation>
    <scope>NUCLEOTIDE SEQUENCE</scope>
    <source>
        <strain evidence="7">NY070348D</strain>
    </source>
</reference>
<dbReference type="InterPro" id="IPR007248">
    <property type="entry name" value="Mpv17_PMP22"/>
</dbReference>
<feature type="transmembrane region" description="Helical" evidence="6">
    <location>
        <begin position="91"/>
        <end position="110"/>
    </location>
</feature>
<organism evidence="7">
    <name type="scientific">Mucochytrium quahogii</name>
    <dbReference type="NCBI Taxonomy" id="96639"/>
    <lineage>
        <taxon>Eukaryota</taxon>
        <taxon>Sar</taxon>
        <taxon>Stramenopiles</taxon>
        <taxon>Bigyra</taxon>
        <taxon>Labyrinthulomycetes</taxon>
        <taxon>Thraustochytrida</taxon>
        <taxon>Thraustochytriidae</taxon>
        <taxon>Mucochytrium</taxon>
    </lineage>
</organism>
<evidence type="ECO:0000256" key="5">
    <source>
        <dbReference type="ARBA" id="ARBA00023136"/>
    </source>
</evidence>
<protein>
    <submittedName>
        <fullName evidence="7">Uncharacterized protein</fullName>
    </submittedName>
</protein>
<sequence>MFASKGWGALRRISTPVARAIQPVKRFTTTTTHVTKTGLGMSAGFGGVLGLLQAYPFAAQVSIATVKTSIADLLVQKQVEKKDSIDWHRNLAFILFGGAYLGIFQWVVYVRGFQRLFPEMNKFCSQSLGDKLRNKAGLKSLFGQIALDFVFIQPFLYFPVFYGFKTFVDEEDKGGSRWMNAFQNWKNNFFVDNLGMCGFWLPMDLIIYSVPVYLRLPINHAISFIWCCVLSIFRGDDEE</sequence>
<feature type="transmembrane region" description="Helical" evidence="6">
    <location>
        <begin position="216"/>
        <end position="233"/>
    </location>
</feature>
<evidence type="ECO:0000313" key="7">
    <source>
        <dbReference type="EMBL" id="CAD9686033.1"/>
    </source>
</evidence>
<comment type="subcellular location">
    <subcellularLocation>
        <location evidence="1">Membrane</location>
        <topology evidence="1">Multi-pass membrane protein</topology>
    </subcellularLocation>
</comment>
<name>A0A7S2WFS8_9STRA</name>
<dbReference type="GO" id="GO:0005737">
    <property type="term" value="C:cytoplasm"/>
    <property type="evidence" value="ECO:0007669"/>
    <property type="project" value="TreeGrafter"/>
</dbReference>
<keyword evidence="5 6" id="KW-0472">Membrane</keyword>
<keyword evidence="4 6" id="KW-1133">Transmembrane helix</keyword>
<keyword evidence="3 6" id="KW-0812">Transmembrane</keyword>
<dbReference type="GO" id="GO:0016020">
    <property type="term" value="C:membrane"/>
    <property type="evidence" value="ECO:0007669"/>
    <property type="project" value="UniProtKB-SubCell"/>
</dbReference>
<feature type="transmembrane region" description="Helical" evidence="6">
    <location>
        <begin position="189"/>
        <end position="210"/>
    </location>
</feature>
<comment type="similarity">
    <text evidence="2 6">Belongs to the peroxisomal membrane protein PXMP2/4 family.</text>
</comment>
<accession>A0A7S2WFS8</accession>
<dbReference type="EMBL" id="HBHK01014321">
    <property type="protein sequence ID" value="CAD9686033.1"/>
    <property type="molecule type" value="Transcribed_RNA"/>
</dbReference>
<dbReference type="PANTHER" id="PTHR11266">
    <property type="entry name" value="PEROXISOMAL MEMBRANE PROTEIN 2, PXMP2 MPV17"/>
    <property type="match status" value="1"/>
</dbReference>
<proteinExistence type="inferred from homology"/>
<evidence type="ECO:0000256" key="4">
    <source>
        <dbReference type="ARBA" id="ARBA00022989"/>
    </source>
</evidence>
<evidence type="ECO:0000256" key="6">
    <source>
        <dbReference type="RuleBase" id="RU363053"/>
    </source>
</evidence>
<evidence type="ECO:0000256" key="2">
    <source>
        <dbReference type="ARBA" id="ARBA00006824"/>
    </source>
</evidence>
<dbReference type="PANTHER" id="PTHR11266:SF21">
    <property type="entry name" value="ACT DOMAIN-CONTAINING PROTEIN"/>
    <property type="match status" value="1"/>
</dbReference>
<evidence type="ECO:0000256" key="3">
    <source>
        <dbReference type="ARBA" id="ARBA00022692"/>
    </source>
</evidence>
<dbReference type="AlphaFoldDB" id="A0A7S2WFS8"/>